<evidence type="ECO:0000259" key="9">
    <source>
        <dbReference type="PROSITE" id="PS01180"/>
    </source>
</evidence>
<evidence type="ECO:0000256" key="4">
    <source>
        <dbReference type="ARBA" id="ARBA00022801"/>
    </source>
</evidence>
<dbReference type="InterPro" id="IPR033116">
    <property type="entry name" value="TRYPSIN_SER"/>
</dbReference>
<keyword evidence="3 8" id="KW-0645">Protease</keyword>
<dbReference type="FunFam" id="2.40.10.10:FF:000015">
    <property type="entry name" value="Atrial natriuretic peptide-converting enzyme"/>
    <property type="match status" value="1"/>
</dbReference>
<evidence type="ECO:0000259" key="10">
    <source>
        <dbReference type="PROSITE" id="PS50240"/>
    </source>
</evidence>
<comment type="subcellular location">
    <subcellularLocation>
        <location evidence="1">Secreted</location>
    </subcellularLocation>
</comment>
<dbReference type="GO" id="GO:0006508">
    <property type="term" value="P:proteolysis"/>
    <property type="evidence" value="ECO:0007669"/>
    <property type="project" value="UniProtKB-KW"/>
</dbReference>
<dbReference type="SUPFAM" id="SSF50494">
    <property type="entry name" value="Trypsin-like serine proteases"/>
    <property type="match status" value="1"/>
</dbReference>
<dbReference type="PROSITE" id="PS00134">
    <property type="entry name" value="TRYPSIN_HIS"/>
    <property type="match status" value="1"/>
</dbReference>
<evidence type="ECO:0000256" key="1">
    <source>
        <dbReference type="ARBA" id="ARBA00004613"/>
    </source>
</evidence>
<evidence type="ECO:0000256" key="3">
    <source>
        <dbReference type="ARBA" id="ARBA00022670"/>
    </source>
</evidence>
<evidence type="ECO:0000256" key="8">
    <source>
        <dbReference type="RuleBase" id="RU363034"/>
    </source>
</evidence>
<keyword evidence="5 8" id="KW-0720">Serine protease</keyword>
<evidence type="ECO:0000256" key="5">
    <source>
        <dbReference type="ARBA" id="ARBA00022825"/>
    </source>
</evidence>
<proteinExistence type="predicted"/>
<dbReference type="InterPro" id="IPR000859">
    <property type="entry name" value="CUB_dom"/>
</dbReference>
<dbReference type="GO" id="GO:0005576">
    <property type="term" value="C:extracellular region"/>
    <property type="evidence" value="ECO:0007669"/>
    <property type="project" value="UniProtKB-SubCell"/>
</dbReference>
<feature type="disulfide bond" evidence="7">
    <location>
        <begin position="128"/>
        <end position="145"/>
    </location>
</feature>
<dbReference type="SUPFAM" id="SSF49854">
    <property type="entry name" value="Spermadhesin, CUB domain"/>
    <property type="match status" value="1"/>
</dbReference>
<dbReference type="InterPro" id="IPR001314">
    <property type="entry name" value="Peptidase_S1A"/>
</dbReference>
<dbReference type="PANTHER" id="PTHR24252">
    <property type="entry name" value="ACROSIN-RELATED"/>
    <property type="match status" value="1"/>
</dbReference>
<dbReference type="PROSITE" id="PS01180">
    <property type="entry name" value="CUB"/>
    <property type="match status" value="1"/>
</dbReference>
<keyword evidence="2" id="KW-0964">Secreted</keyword>
<dbReference type="AlphaFoldDB" id="A0AAN8XIM4"/>
<dbReference type="CDD" id="cd00190">
    <property type="entry name" value="Tryp_SPc"/>
    <property type="match status" value="1"/>
</dbReference>
<name>A0AAN8XIM4_HALRR</name>
<dbReference type="SMART" id="SM00020">
    <property type="entry name" value="Tryp_SPc"/>
    <property type="match status" value="1"/>
</dbReference>
<dbReference type="Pfam" id="PF00089">
    <property type="entry name" value="Trypsin"/>
    <property type="match status" value="1"/>
</dbReference>
<dbReference type="PROSITE" id="PS50240">
    <property type="entry name" value="TRYPSIN_DOM"/>
    <property type="match status" value="1"/>
</dbReference>
<dbReference type="PRINTS" id="PR00722">
    <property type="entry name" value="CHYMOTRYPSIN"/>
</dbReference>
<dbReference type="Pfam" id="PF00431">
    <property type="entry name" value="CUB"/>
    <property type="match status" value="1"/>
</dbReference>
<dbReference type="Gene3D" id="2.40.10.10">
    <property type="entry name" value="Trypsin-like serine proteases"/>
    <property type="match status" value="1"/>
</dbReference>
<dbReference type="Gene3D" id="2.60.120.290">
    <property type="entry name" value="Spermadhesin, CUB domain"/>
    <property type="match status" value="1"/>
</dbReference>
<organism evidence="11 12">
    <name type="scientific">Halocaridina rubra</name>
    <name type="common">Hawaiian red shrimp</name>
    <dbReference type="NCBI Taxonomy" id="373956"/>
    <lineage>
        <taxon>Eukaryota</taxon>
        <taxon>Metazoa</taxon>
        <taxon>Ecdysozoa</taxon>
        <taxon>Arthropoda</taxon>
        <taxon>Crustacea</taxon>
        <taxon>Multicrustacea</taxon>
        <taxon>Malacostraca</taxon>
        <taxon>Eumalacostraca</taxon>
        <taxon>Eucarida</taxon>
        <taxon>Decapoda</taxon>
        <taxon>Pleocyemata</taxon>
        <taxon>Caridea</taxon>
        <taxon>Atyoidea</taxon>
        <taxon>Atyidae</taxon>
        <taxon>Halocaridina</taxon>
    </lineage>
</organism>
<sequence>MFLVGWTEAKSIDSGTPKTYKEVFYDSVSFANIEEKNAQSHTKEENIILTKNGSLIQPREFPQAKYDEGLSCDFHYLSLGETYVIQSQNYPYVYPKYHTCSWFLWAPDAVSITITCSPFDVYKYNSICRRSYLYFYGGDLEATHCGSKWYFEEISHEDYVSIIFQTNDRRETGFQCEIYAQGASTSFTTPFPSMGSMSTWFSTTNLRTTMVGTIPSTTLPADCNCGKVNRVPRIVGGVQTEVHEYPWQVALVSFNAAGRPFCGGTIISDQWILTAAHCVIRKIPSDLYIVIGEHDWSTGTETSVTQVMAIAQIIVHVDYDSSTEDNDIALIKLSQQIVFPADNKIAPICLPDAGNQYNDVETIVTGWGTDSIGGSQPYELYEVTVPTMSNTQCEAYYGASITDNMICAGYAAGGKDSCSGDSGGPLITYGNAALSYFIEIGVVSFGNGCAEPNFPGVYTRVGNYLSWIEDNIAGSKMCPSP</sequence>
<dbReference type="PROSITE" id="PS00135">
    <property type="entry name" value="TRYPSIN_SER"/>
    <property type="match status" value="1"/>
</dbReference>
<evidence type="ECO:0000313" key="11">
    <source>
        <dbReference type="EMBL" id="KAK7080983.1"/>
    </source>
</evidence>
<dbReference type="Proteomes" id="UP001381693">
    <property type="component" value="Unassembled WGS sequence"/>
</dbReference>
<keyword evidence="6 7" id="KW-1015">Disulfide bond</keyword>
<dbReference type="InterPro" id="IPR035914">
    <property type="entry name" value="Sperma_CUB_dom_sf"/>
</dbReference>
<evidence type="ECO:0000313" key="12">
    <source>
        <dbReference type="Proteomes" id="UP001381693"/>
    </source>
</evidence>
<evidence type="ECO:0000256" key="6">
    <source>
        <dbReference type="ARBA" id="ARBA00023157"/>
    </source>
</evidence>
<dbReference type="GO" id="GO:0004252">
    <property type="term" value="F:serine-type endopeptidase activity"/>
    <property type="evidence" value="ECO:0007669"/>
    <property type="project" value="InterPro"/>
</dbReference>
<evidence type="ECO:0000256" key="7">
    <source>
        <dbReference type="PROSITE-ProRule" id="PRU00059"/>
    </source>
</evidence>
<feature type="domain" description="CUB" evidence="9">
    <location>
        <begin position="72"/>
        <end position="181"/>
    </location>
</feature>
<dbReference type="CDD" id="cd00041">
    <property type="entry name" value="CUB"/>
    <property type="match status" value="1"/>
</dbReference>
<evidence type="ECO:0000256" key="2">
    <source>
        <dbReference type="ARBA" id="ARBA00022525"/>
    </source>
</evidence>
<dbReference type="EMBL" id="JAXCGZ010005733">
    <property type="protein sequence ID" value="KAK7080983.1"/>
    <property type="molecule type" value="Genomic_DNA"/>
</dbReference>
<dbReference type="PANTHER" id="PTHR24252:SF7">
    <property type="entry name" value="HYALIN"/>
    <property type="match status" value="1"/>
</dbReference>
<comment type="caution">
    <text evidence="7">Lacks conserved residue(s) required for the propagation of feature annotation.</text>
</comment>
<accession>A0AAN8XIM4</accession>
<reference evidence="11 12" key="1">
    <citation type="submission" date="2023-11" db="EMBL/GenBank/DDBJ databases">
        <title>Halocaridina rubra genome assembly.</title>
        <authorList>
            <person name="Smith C."/>
        </authorList>
    </citation>
    <scope>NUCLEOTIDE SEQUENCE [LARGE SCALE GENOMIC DNA]</scope>
    <source>
        <strain evidence="11">EP-1</strain>
        <tissue evidence="11">Whole</tissue>
    </source>
</reference>
<dbReference type="InterPro" id="IPR009003">
    <property type="entry name" value="Peptidase_S1_PA"/>
</dbReference>
<keyword evidence="12" id="KW-1185">Reference proteome</keyword>
<dbReference type="InterPro" id="IPR043504">
    <property type="entry name" value="Peptidase_S1_PA_chymotrypsin"/>
</dbReference>
<comment type="caution">
    <text evidence="11">The sequence shown here is derived from an EMBL/GenBank/DDBJ whole genome shotgun (WGS) entry which is preliminary data.</text>
</comment>
<dbReference type="SMART" id="SM00042">
    <property type="entry name" value="CUB"/>
    <property type="match status" value="1"/>
</dbReference>
<dbReference type="InterPro" id="IPR001254">
    <property type="entry name" value="Trypsin_dom"/>
</dbReference>
<gene>
    <name evidence="11" type="ORF">SK128_023119</name>
</gene>
<feature type="domain" description="Peptidase S1" evidence="10">
    <location>
        <begin position="234"/>
        <end position="473"/>
    </location>
</feature>
<keyword evidence="4 8" id="KW-0378">Hydrolase</keyword>
<dbReference type="InterPro" id="IPR018114">
    <property type="entry name" value="TRYPSIN_HIS"/>
</dbReference>
<protein>
    <submittedName>
        <fullName evidence="11">Uncharacterized protein</fullName>
    </submittedName>
</protein>